<evidence type="ECO:0000313" key="8">
    <source>
        <dbReference type="EMBL" id="GIM47521.1"/>
    </source>
</evidence>
<reference evidence="8" key="1">
    <citation type="journal article" date="2023" name="Int. J. Syst. Evol. Microbiol.">
        <title>Collibacillus ludicampi gen. nov., sp. nov., a new soil bacterium of the family Alicyclobacillaceae.</title>
        <authorList>
            <person name="Jojima T."/>
            <person name="Ioku Y."/>
            <person name="Fukuta Y."/>
            <person name="Shirasaka N."/>
            <person name="Matsumura Y."/>
            <person name="Mori M."/>
        </authorList>
    </citation>
    <scope>NUCLEOTIDE SEQUENCE</scope>
    <source>
        <strain evidence="8">TP075</strain>
    </source>
</reference>
<accession>A0AAV4LIC8</accession>
<dbReference type="InterPro" id="IPR013527">
    <property type="entry name" value="YicC-like_N"/>
</dbReference>
<evidence type="ECO:0000256" key="3">
    <source>
        <dbReference type="ARBA" id="ARBA00022759"/>
    </source>
</evidence>
<dbReference type="NCBIfam" id="TIGR00255">
    <property type="entry name" value="YicC/YloC family endoribonuclease"/>
    <property type="match status" value="1"/>
</dbReference>
<comment type="caution">
    <text evidence="8">The sequence shown here is derived from an EMBL/GenBank/DDBJ whole genome shotgun (WGS) entry which is preliminary data.</text>
</comment>
<dbReference type="InterPro" id="IPR005229">
    <property type="entry name" value="YicC/YloC-like"/>
</dbReference>
<dbReference type="Pfam" id="PF08340">
    <property type="entry name" value="YicC-like_C"/>
    <property type="match status" value="1"/>
</dbReference>
<dbReference type="EMBL" id="BOQE01000001">
    <property type="protein sequence ID" value="GIM47521.1"/>
    <property type="molecule type" value="Genomic_DNA"/>
</dbReference>
<evidence type="ECO:0000256" key="5">
    <source>
        <dbReference type="ARBA" id="ARBA00035648"/>
    </source>
</evidence>
<dbReference type="GO" id="GO:0004521">
    <property type="term" value="F:RNA endonuclease activity"/>
    <property type="evidence" value="ECO:0007669"/>
    <property type="project" value="InterPro"/>
</dbReference>
<dbReference type="GO" id="GO:0016787">
    <property type="term" value="F:hydrolase activity"/>
    <property type="evidence" value="ECO:0007669"/>
    <property type="project" value="UniProtKB-KW"/>
</dbReference>
<dbReference type="Proteomes" id="UP001057291">
    <property type="component" value="Unassembled WGS sequence"/>
</dbReference>
<evidence type="ECO:0000259" key="6">
    <source>
        <dbReference type="Pfam" id="PF03755"/>
    </source>
</evidence>
<evidence type="ECO:0008006" key="10">
    <source>
        <dbReference type="Google" id="ProtNLM"/>
    </source>
</evidence>
<evidence type="ECO:0000256" key="1">
    <source>
        <dbReference type="ARBA" id="ARBA00001968"/>
    </source>
</evidence>
<keyword evidence="9" id="KW-1185">Reference proteome</keyword>
<dbReference type="RefSeq" id="WP_282200489.1">
    <property type="nucleotide sequence ID" value="NZ_BOQE01000001.1"/>
</dbReference>
<sequence>MIKSMTGYGRAELSMDGYRATVEIKAVNHRYCDIVFRMPREYLSLEDSLKKIVASRVKRGRLDVYITVEKTATDARTLSVDTVLAERLKNVADELSERLGIDNDMSVSDLLQFPELLRIEEEEADQEITGSLLQQCVSEALEALVQMRLLEGQRLQRDFENRLEVLKEIVARMEVRSPQTVLEYKQKLETQMRDLLSGLTEVDHSRLLMEVALMADRVNIEEELVRLKSHISQFADALKLEEPIGRKLDFIVQEMNREFNTIGSKANDFSLSASVVEAKSVLEQIREQVQNVE</sequence>
<evidence type="ECO:0000256" key="4">
    <source>
        <dbReference type="ARBA" id="ARBA00022801"/>
    </source>
</evidence>
<keyword evidence="3" id="KW-0255">Endonuclease</keyword>
<dbReference type="AlphaFoldDB" id="A0AAV4LIC8"/>
<comment type="similarity">
    <text evidence="5">Belongs to the YicC/YloC family.</text>
</comment>
<evidence type="ECO:0000259" key="7">
    <source>
        <dbReference type="Pfam" id="PF08340"/>
    </source>
</evidence>
<evidence type="ECO:0000256" key="2">
    <source>
        <dbReference type="ARBA" id="ARBA00022722"/>
    </source>
</evidence>
<gene>
    <name evidence="8" type="ORF">DNHGIG_30700</name>
</gene>
<keyword evidence="4" id="KW-0378">Hydrolase</keyword>
<comment type="cofactor">
    <cofactor evidence="1">
        <name>a divalent metal cation</name>
        <dbReference type="ChEBI" id="CHEBI:60240"/>
    </cofactor>
</comment>
<feature type="domain" description="Endoribonuclease YicC-like N-terminal" evidence="6">
    <location>
        <begin position="2"/>
        <end position="156"/>
    </location>
</feature>
<keyword evidence="2" id="KW-0540">Nuclease</keyword>
<name>A0AAV4LIC8_9BACL</name>
<dbReference type="PANTHER" id="PTHR30636">
    <property type="entry name" value="UPF0701 PROTEIN YICC"/>
    <property type="match status" value="1"/>
</dbReference>
<dbReference type="Pfam" id="PF03755">
    <property type="entry name" value="YicC-like_N"/>
    <property type="match status" value="1"/>
</dbReference>
<evidence type="ECO:0000313" key="9">
    <source>
        <dbReference type="Proteomes" id="UP001057291"/>
    </source>
</evidence>
<dbReference type="InterPro" id="IPR013551">
    <property type="entry name" value="YicC-like_C"/>
</dbReference>
<organism evidence="8 9">
    <name type="scientific">Collibacillus ludicampi</name>
    <dbReference type="NCBI Taxonomy" id="2771369"/>
    <lineage>
        <taxon>Bacteria</taxon>
        <taxon>Bacillati</taxon>
        <taxon>Bacillota</taxon>
        <taxon>Bacilli</taxon>
        <taxon>Bacillales</taxon>
        <taxon>Alicyclobacillaceae</taxon>
        <taxon>Collibacillus</taxon>
    </lineage>
</organism>
<dbReference type="PANTHER" id="PTHR30636:SF3">
    <property type="entry name" value="UPF0701 PROTEIN YICC"/>
    <property type="match status" value="1"/>
</dbReference>
<proteinExistence type="inferred from homology"/>
<feature type="domain" description="Endoribonuclease YicC-like C-terminal" evidence="7">
    <location>
        <begin position="175"/>
        <end position="293"/>
    </location>
</feature>
<protein>
    <recommendedName>
        <fullName evidence="10">YicC family protein</fullName>
    </recommendedName>
</protein>